<dbReference type="NCBIfam" id="TIGR03930">
    <property type="entry name" value="WXG100_ESAT6"/>
    <property type="match status" value="1"/>
</dbReference>
<evidence type="ECO:0000256" key="1">
    <source>
        <dbReference type="SAM" id="MobiDB-lite"/>
    </source>
</evidence>
<dbReference type="Pfam" id="PF06013">
    <property type="entry name" value="WXG100"/>
    <property type="match status" value="1"/>
</dbReference>
<evidence type="ECO:0000313" key="2">
    <source>
        <dbReference type="EMBL" id="ORA01476.1"/>
    </source>
</evidence>
<dbReference type="InterPro" id="IPR010310">
    <property type="entry name" value="T7SS_ESAT-6-like"/>
</dbReference>
<feature type="compositionally biased region" description="Gly residues" evidence="1">
    <location>
        <begin position="94"/>
        <end position="120"/>
    </location>
</feature>
<gene>
    <name evidence="2" type="ORF">BST17_28170</name>
</gene>
<dbReference type="AlphaFoldDB" id="A0A1W9YN67"/>
<dbReference type="Gene3D" id="1.10.287.1060">
    <property type="entry name" value="ESAT-6-like"/>
    <property type="match status" value="1"/>
</dbReference>
<keyword evidence="3" id="KW-1185">Reference proteome</keyword>
<evidence type="ECO:0008006" key="4">
    <source>
        <dbReference type="Google" id="ProtNLM"/>
    </source>
</evidence>
<proteinExistence type="predicted"/>
<comment type="caution">
    <text evidence="2">The sequence shown here is derived from an EMBL/GenBank/DDBJ whole genome shotgun (WGS) entry which is preliminary data.</text>
</comment>
<accession>A0A1W9YN67</accession>
<dbReference type="Proteomes" id="UP000192366">
    <property type="component" value="Unassembled WGS sequence"/>
</dbReference>
<name>A0A1W9YN67_MYCBA</name>
<feature type="region of interest" description="Disordered" evidence="1">
    <location>
        <begin position="89"/>
        <end position="120"/>
    </location>
</feature>
<dbReference type="EMBL" id="MVHJ01000052">
    <property type="protein sequence ID" value="ORA01476.1"/>
    <property type="molecule type" value="Genomic_DNA"/>
</dbReference>
<dbReference type="OrthoDB" id="3787781at2"/>
<sequence>MSGSVEVVTSELHVAADRLRSSGQRLQDGLSAVDLETGNLLGSGWKGEAATAFEKYWDQWHTGAGQVVRALQSMSDALDEAARTYAAQDEEAGGALGSSMQGGGGSGSGAGSDGSGAGGG</sequence>
<evidence type="ECO:0000313" key="3">
    <source>
        <dbReference type="Proteomes" id="UP000192366"/>
    </source>
</evidence>
<feature type="non-terminal residue" evidence="2">
    <location>
        <position position="120"/>
    </location>
</feature>
<protein>
    <recommendedName>
        <fullName evidence="4">ESAT-6-like protein</fullName>
    </recommendedName>
</protein>
<dbReference type="InterPro" id="IPR036689">
    <property type="entry name" value="ESAT-6-like_sf"/>
</dbReference>
<dbReference type="RefSeq" id="WP_133053613.1">
    <property type="nucleotide sequence ID" value="NZ_MVHJ01000052.1"/>
</dbReference>
<organism evidence="2 3">
    <name type="scientific">Mycolicibacterium bacteremicum</name>
    <name type="common">Mycobacterium bacteremicum</name>
    <dbReference type="NCBI Taxonomy" id="564198"/>
    <lineage>
        <taxon>Bacteria</taxon>
        <taxon>Bacillati</taxon>
        <taxon>Actinomycetota</taxon>
        <taxon>Actinomycetes</taxon>
        <taxon>Mycobacteriales</taxon>
        <taxon>Mycobacteriaceae</taxon>
        <taxon>Mycolicibacterium</taxon>
    </lineage>
</organism>
<dbReference type="STRING" id="564198.BST17_28170"/>
<reference evidence="2 3" key="1">
    <citation type="submission" date="2017-02" db="EMBL/GenBank/DDBJ databases">
        <title>The new phylogeny of genus Mycobacterium.</title>
        <authorList>
            <person name="Tortoli E."/>
            <person name="Trovato A."/>
            <person name="Cirillo D.M."/>
        </authorList>
    </citation>
    <scope>NUCLEOTIDE SEQUENCE [LARGE SCALE GENOMIC DNA]</scope>
    <source>
        <strain evidence="2 3">DSM 45578</strain>
    </source>
</reference>
<dbReference type="SUPFAM" id="SSF140453">
    <property type="entry name" value="EsxAB dimer-like"/>
    <property type="match status" value="1"/>
</dbReference>